<accession>A8LLT1</accession>
<dbReference type="EMBL" id="CP000830">
    <property type="protein sequence ID" value="ABV93459.1"/>
    <property type="molecule type" value="Genomic_DNA"/>
</dbReference>
<name>A8LLT1_DINSH</name>
<sequence length="187" mass="19829">MPQPPTNGPSASSVLRFADLSTRKPTRFEIVPEPATLSALAADLELSDLRKLRLAGALHPEGKADWRLEATLGATVVQPCSVTLTPVTTRIEEPVLRRYLADWTDPDGSEVEMPEDETAGPVPATLDLAALLAEELALAIPLYPRAEGVALGAAVFTEPGKPAMTDDDAKPFAALQQLRAGRKPDGG</sequence>
<dbReference type="InterPro" id="IPR003772">
    <property type="entry name" value="YceD"/>
</dbReference>
<dbReference type="KEGG" id="dsh:Dshi_1717"/>
<keyword evidence="2" id="KW-1185">Reference proteome</keyword>
<dbReference type="OrthoDB" id="8443793at2"/>
<gene>
    <name evidence="1" type="ordered locus">Dshi_1717</name>
</gene>
<protein>
    <recommendedName>
        <fullName evidence="3">DUF177 domain-containing protein</fullName>
    </recommendedName>
</protein>
<evidence type="ECO:0008006" key="3">
    <source>
        <dbReference type="Google" id="ProtNLM"/>
    </source>
</evidence>
<dbReference type="RefSeq" id="WP_012178389.1">
    <property type="nucleotide sequence ID" value="NC_009952.1"/>
</dbReference>
<dbReference type="Proteomes" id="UP000006833">
    <property type="component" value="Chromosome"/>
</dbReference>
<dbReference type="HOGENOM" id="CLU_088841_1_0_5"/>
<organism evidence="1 2">
    <name type="scientific">Dinoroseobacter shibae (strain DSM 16493 / NCIMB 14021 / DFL 12)</name>
    <dbReference type="NCBI Taxonomy" id="398580"/>
    <lineage>
        <taxon>Bacteria</taxon>
        <taxon>Pseudomonadati</taxon>
        <taxon>Pseudomonadota</taxon>
        <taxon>Alphaproteobacteria</taxon>
        <taxon>Rhodobacterales</taxon>
        <taxon>Roseobacteraceae</taxon>
        <taxon>Dinoroseobacter</taxon>
    </lineage>
</organism>
<evidence type="ECO:0000313" key="1">
    <source>
        <dbReference type="EMBL" id="ABV93459.1"/>
    </source>
</evidence>
<proteinExistence type="predicted"/>
<evidence type="ECO:0000313" key="2">
    <source>
        <dbReference type="Proteomes" id="UP000006833"/>
    </source>
</evidence>
<dbReference type="Pfam" id="PF02620">
    <property type="entry name" value="YceD"/>
    <property type="match status" value="1"/>
</dbReference>
<dbReference type="eggNOG" id="COG1399">
    <property type="taxonomic scope" value="Bacteria"/>
</dbReference>
<dbReference type="AlphaFoldDB" id="A8LLT1"/>
<reference evidence="2" key="1">
    <citation type="journal article" date="2010" name="ISME J.">
        <title>The complete genome sequence of the algal symbiont Dinoroseobacter shibae: a hitchhiker's guide to life in the sea.</title>
        <authorList>
            <person name="Wagner-Dobler I."/>
            <person name="Ballhausen B."/>
            <person name="Berger M."/>
            <person name="Brinkhoff T."/>
            <person name="Buchholz I."/>
            <person name="Bunk B."/>
            <person name="Cypionka H."/>
            <person name="Daniel R."/>
            <person name="Drepper T."/>
            <person name="Gerdts G."/>
            <person name="Hahnke S."/>
            <person name="Han C."/>
            <person name="Jahn D."/>
            <person name="Kalhoefer D."/>
            <person name="Kiss H."/>
            <person name="Klenk H.P."/>
            <person name="Kyrpides N."/>
            <person name="Liebl W."/>
            <person name="Liesegang H."/>
            <person name="Meincke L."/>
            <person name="Pati A."/>
            <person name="Petersen J."/>
            <person name="Piekarski T."/>
            <person name="Pommerenke C."/>
            <person name="Pradella S."/>
            <person name="Pukall R."/>
            <person name="Rabus R."/>
            <person name="Stackebrandt E."/>
            <person name="Thole S."/>
            <person name="Thompson L."/>
            <person name="Tielen P."/>
            <person name="Tomasch J."/>
            <person name="von Jan M."/>
            <person name="Wanphrut N."/>
            <person name="Wichels A."/>
            <person name="Zech H."/>
            <person name="Simon M."/>
        </authorList>
    </citation>
    <scope>NUCLEOTIDE SEQUENCE [LARGE SCALE GENOMIC DNA]</scope>
    <source>
        <strain evidence="2">DSM 16493 / NCIMB 14021 / DFL 12</strain>
    </source>
</reference>
<dbReference type="STRING" id="398580.Dshi_1717"/>